<organism evidence="1 2">
    <name type="scientific">Fusarium piperis</name>
    <dbReference type="NCBI Taxonomy" id="1435070"/>
    <lineage>
        <taxon>Eukaryota</taxon>
        <taxon>Fungi</taxon>
        <taxon>Dikarya</taxon>
        <taxon>Ascomycota</taxon>
        <taxon>Pezizomycotina</taxon>
        <taxon>Sordariomycetes</taxon>
        <taxon>Hypocreomycetidae</taxon>
        <taxon>Hypocreales</taxon>
        <taxon>Nectriaceae</taxon>
        <taxon>Fusarium</taxon>
        <taxon>Fusarium solani species complex</taxon>
    </lineage>
</organism>
<protein>
    <submittedName>
        <fullName evidence="1">Uncharacterized protein</fullName>
    </submittedName>
</protein>
<evidence type="ECO:0000313" key="1">
    <source>
        <dbReference type="EMBL" id="KAJ4328340.1"/>
    </source>
</evidence>
<keyword evidence="2" id="KW-1185">Reference proteome</keyword>
<proteinExistence type="predicted"/>
<sequence>MPDVEFFGPLIILGEGTHDHVCTGYAVQPNSTFLWPHSTIDNERRCHYPGLMHESLLAINFDVPTNSRGQLMKETRNVKQELVTNRAGGTGPDSVSDRGEGTGHMVFVQVGELFVYHGGWSTARTKNPDEIISGSWVETGFGVVALVDSHGQAQSLFAIYNCMEPVEAGDAQDVRVHQKPDEVLDGFIFKKSTDDQAHVENRFHAFKLSDDLHGFGTAKHLDIRPVCKLETQIVLTQRWEYETGRKVVVPLCLQAKKDAN</sequence>
<evidence type="ECO:0000313" key="2">
    <source>
        <dbReference type="Proteomes" id="UP001140502"/>
    </source>
</evidence>
<dbReference type="EMBL" id="JAPEUR010000012">
    <property type="protein sequence ID" value="KAJ4328340.1"/>
    <property type="molecule type" value="Genomic_DNA"/>
</dbReference>
<gene>
    <name evidence="1" type="ORF">N0V84_001211</name>
</gene>
<dbReference type="OrthoDB" id="5430299at2759"/>
<dbReference type="Proteomes" id="UP001140502">
    <property type="component" value="Unassembled WGS sequence"/>
</dbReference>
<comment type="caution">
    <text evidence="1">The sequence shown here is derived from an EMBL/GenBank/DDBJ whole genome shotgun (WGS) entry which is preliminary data.</text>
</comment>
<reference evidence="1" key="1">
    <citation type="submission" date="2022-10" db="EMBL/GenBank/DDBJ databases">
        <title>Tapping the CABI collections for fungal endophytes: first genome assemblies for Collariella, Neodidymelliopsis, Ascochyta clinopodiicola, Didymella pomorum, Didymosphaeria variabile, Neocosmospora piperis and Neocucurbitaria cava.</title>
        <authorList>
            <person name="Hill R."/>
        </authorList>
    </citation>
    <scope>NUCLEOTIDE SEQUENCE</scope>
    <source>
        <strain evidence="1">IMI 366586</strain>
    </source>
</reference>
<name>A0A9W9BUI1_9HYPO</name>
<dbReference type="AlphaFoldDB" id="A0A9W9BUI1"/>
<accession>A0A9W9BUI1</accession>